<dbReference type="GO" id="GO:0006396">
    <property type="term" value="P:RNA processing"/>
    <property type="evidence" value="ECO:0007669"/>
    <property type="project" value="TreeGrafter"/>
</dbReference>
<reference evidence="3 4" key="1">
    <citation type="submission" date="2020-03" db="EMBL/GenBank/DDBJ databases">
        <title>Dissostichus mawsoni Genome sequencing and assembly.</title>
        <authorList>
            <person name="Park H."/>
        </authorList>
    </citation>
    <scope>NUCLEOTIDE SEQUENCE [LARGE SCALE GENOMIC DNA]</scope>
    <source>
        <strain evidence="3">DM0001</strain>
        <tissue evidence="3">Muscle</tissue>
    </source>
</reference>
<sequence>MLSTLISPIRHWILKHHRLRMQTIQYPIPKEEAVAAPPEPMTCKRPAWAITQKNALVHLNELQPGLRYEIMSKTGPLHAPVFSVVNGFHFEGRGPTKKQAKMRVAELALRSFIQFQNASQAHASIGNFTSTPVDFTADKLDIHDAFLKEFEPSLLENCQLLQCNTAKKEVFSSIYNYRRVVRLKLDFSSTKPKRQAISTSLLEHLSPVALLNELRPGLRYMCLTERVHGRPMRSFVMVVRVEGGCLKGVVTVNGRQNPRQQQPPCSPFTT</sequence>
<protein>
    <recommendedName>
        <fullName evidence="2">DRBM domain-containing protein</fullName>
    </recommendedName>
</protein>
<dbReference type="OrthoDB" id="10268011at2759"/>
<dbReference type="GO" id="GO:0005737">
    <property type="term" value="C:cytoplasm"/>
    <property type="evidence" value="ECO:0007669"/>
    <property type="project" value="TreeGrafter"/>
</dbReference>
<evidence type="ECO:0000256" key="1">
    <source>
        <dbReference type="PROSITE-ProRule" id="PRU00266"/>
    </source>
</evidence>
<dbReference type="EMBL" id="JAAKFY010000004">
    <property type="protein sequence ID" value="KAF3857824.1"/>
    <property type="molecule type" value="Genomic_DNA"/>
</dbReference>
<dbReference type="Proteomes" id="UP000518266">
    <property type="component" value="Unassembled WGS sequence"/>
</dbReference>
<dbReference type="AlphaFoldDB" id="A0A7J5Z7N9"/>
<name>A0A7J5Z7N9_DISMA</name>
<dbReference type="GO" id="GO:0003726">
    <property type="term" value="F:double-stranded RNA adenosine deaminase activity"/>
    <property type="evidence" value="ECO:0007669"/>
    <property type="project" value="TreeGrafter"/>
</dbReference>
<gene>
    <name evidence="3" type="ORF">F7725_011025</name>
</gene>
<keyword evidence="1" id="KW-0694">RNA-binding</keyword>
<dbReference type="SUPFAM" id="SSF54768">
    <property type="entry name" value="dsRNA-binding domain-like"/>
    <property type="match status" value="1"/>
</dbReference>
<evidence type="ECO:0000313" key="4">
    <source>
        <dbReference type="Proteomes" id="UP000518266"/>
    </source>
</evidence>
<dbReference type="InterPro" id="IPR014720">
    <property type="entry name" value="dsRBD_dom"/>
</dbReference>
<comment type="caution">
    <text evidence="3">The sequence shown here is derived from an EMBL/GenBank/DDBJ whole genome shotgun (WGS) entry which is preliminary data.</text>
</comment>
<dbReference type="PROSITE" id="PS50137">
    <property type="entry name" value="DS_RBD"/>
    <property type="match status" value="1"/>
</dbReference>
<dbReference type="GO" id="GO:0003725">
    <property type="term" value="F:double-stranded RNA binding"/>
    <property type="evidence" value="ECO:0007669"/>
    <property type="project" value="TreeGrafter"/>
</dbReference>
<dbReference type="Gene3D" id="3.30.160.20">
    <property type="match status" value="1"/>
</dbReference>
<dbReference type="GO" id="GO:0008251">
    <property type="term" value="F:tRNA-specific adenosine deaminase activity"/>
    <property type="evidence" value="ECO:0007669"/>
    <property type="project" value="TreeGrafter"/>
</dbReference>
<dbReference type="SMART" id="SM00358">
    <property type="entry name" value="DSRM"/>
    <property type="match status" value="1"/>
</dbReference>
<keyword evidence="4" id="KW-1185">Reference proteome</keyword>
<dbReference type="PANTHER" id="PTHR10910">
    <property type="entry name" value="EUKARYOTE SPECIFIC DSRNA BINDING PROTEIN"/>
    <property type="match status" value="1"/>
</dbReference>
<dbReference type="PANTHER" id="PTHR10910:SF17">
    <property type="entry name" value="DOUBLE-STRANDED RNA-SPECIFIC EDITASE B2"/>
    <property type="match status" value="1"/>
</dbReference>
<proteinExistence type="predicted"/>
<dbReference type="GO" id="GO:0006382">
    <property type="term" value="P:adenosine to inosine editing"/>
    <property type="evidence" value="ECO:0007669"/>
    <property type="project" value="TreeGrafter"/>
</dbReference>
<accession>A0A7J5Z7N9</accession>
<evidence type="ECO:0000259" key="2">
    <source>
        <dbReference type="PROSITE" id="PS50137"/>
    </source>
</evidence>
<dbReference type="GO" id="GO:0005730">
    <property type="term" value="C:nucleolus"/>
    <property type="evidence" value="ECO:0007669"/>
    <property type="project" value="TreeGrafter"/>
</dbReference>
<dbReference type="Pfam" id="PF00035">
    <property type="entry name" value="dsrm"/>
    <property type="match status" value="1"/>
</dbReference>
<evidence type="ECO:0000313" key="3">
    <source>
        <dbReference type="EMBL" id="KAF3857824.1"/>
    </source>
</evidence>
<organism evidence="3 4">
    <name type="scientific">Dissostichus mawsoni</name>
    <name type="common">Antarctic cod</name>
    <dbReference type="NCBI Taxonomy" id="36200"/>
    <lineage>
        <taxon>Eukaryota</taxon>
        <taxon>Metazoa</taxon>
        <taxon>Chordata</taxon>
        <taxon>Craniata</taxon>
        <taxon>Vertebrata</taxon>
        <taxon>Euteleostomi</taxon>
        <taxon>Actinopterygii</taxon>
        <taxon>Neopterygii</taxon>
        <taxon>Teleostei</taxon>
        <taxon>Neoteleostei</taxon>
        <taxon>Acanthomorphata</taxon>
        <taxon>Eupercaria</taxon>
        <taxon>Perciformes</taxon>
        <taxon>Notothenioidei</taxon>
        <taxon>Nototheniidae</taxon>
        <taxon>Dissostichus</taxon>
    </lineage>
</organism>
<feature type="domain" description="DRBM" evidence="2">
    <location>
        <begin position="85"/>
        <end position="114"/>
    </location>
</feature>